<feature type="transmembrane region" description="Helical" evidence="1">
    <location>
        <begin position="111"/>
        <end position="131"/>
    </location>
</feature>
<evidence type="ECO:0000256" key="1">
    <source>
        <dbReference type="SAM" id="Phobius"/>
    </source>
</evidence>
<name>A0ABY7TD25_9SPHI</name>
<evidence type="ECO:0000313" key="3">
    <source>
        <dbReference type="Proteomes" id="UP001216139"/>
    </source>
</evidence>
<accession>A0ABY7TD25</accession>
<feature type="transmembrane region" description="Helical" evidence="1">
    <location>
        <begin position="138"/>
        <end position="155"/>
    </location>
</feature>
<feature type="transmembrane region" description="Helical" evidence="1">
    <location>
        <begin position="12"/>
        <end position="29"/>
    </location>
</feature>
<sequence length="198" mass="21898">MTTNTKTSLDNMTGGLFLMSIFTAGWIGLAEYNLKGRDYGVIGVVFLAIILVFISHYFKFNSAAKTLQGNYPATKSVEEKQQDKWFMIIGSLEGLAIFLTANVLINTGYFNYFVPAMALIVGLHFFPLAYIYKRSFDYFMGAWTCLVAFAGMLLTQHQLPVFIVIAIVGVGCAIATTLQGTRMVVQGKKAIRETLIVS</sequence>
<evidence type="ECO:0008006" key="4">
    <source>
        <dbReference type="Google" id="ProtNLM"/>
    </source>
</evidence>
<keyword evidence="1" id="KW-0472">Membrane</keyword>
<dbReference type="Proteomes" id="UP001216139">
    <property type="component" value="Chromosome"/>
</dbReference>
<reference evidence="2 3" key="1">
    <citation type="submission" date="2023-02" db="EMBL/GenBank/DDBJ databases">
        <title>Genome sequence of Mucilaginibacter jinjuensis strain KACC 16571.</title>
        <authorList>
            <person name="Kim S."/>
            <person name="Heo J."/>
            <person name="Kwon S.-W."/>
        </authorList>
    </citation>
    <scope>NUCLEOTIDE SEQUENCE [LARGE SCALE GENOMIC DNA]</scope>
    <source>
        <strain evidence="2 3">KACC 16571</strain>
    </source>
</reference>
<proteinExistence type="predicted"/>
<gene>
    <name evidence="2" type="ORF">PQO05_06205</name>
</gene>
<dbReference type="EMBL" id="CP117167">
    <property type="protein sequence ID" value="WCT13527.1"/>
    <property type="molecule type" value="Genomic_DNA"/>
</dbReference>
<evidence type="ECO:0000313" key="2">
    <source>
        <dbReference type="EMBL" id="WCT13527.1"/>
    </source>
</evidence>
<protein>
    <recommendedName>
        <fullName evidence="4">SPW repeat-containing protein</fullName>
    </recommendedName>
</protein>
<dbReference type="RefSeq" id="WP_273631837.1">
    <property type="nucleotide sequence ID" value="NZ_CP117167.1"/>
</dbReference>
<feature type="transmembrane region" description="Helical" evidence="1">
    <location>
        <begin position="41"/>
        <end position="58"/>
    </location>
</feature>
<keyword evidence="3" id="KW-1185">Reference proteome</keyword>
<feature type="transmembrane region" description="Helical" evidence="1">
    <location>
        <begin position="85"/>
        <end position="105"/>
    </location>
</feature>
<keyword evidence="1" id="KW-0812">Transmembrane</keyword>
<feature type="transmembrane region" description="Helical" evidence="1">
    <location>
        <begin position="161"/>
        <end position="178"/>
    </location>
</feature>
<organism evidence="2 3">
    <name type="scientific">Mucilaginibacter jinjuensis</name>
    <dbReference type="NCBI Taxonomy" id="1176721"/>
    <lineage>
        <taxon>Bacteria</taxon>
        <taxon>Pseudomonadati</taxon>
        <taxon>Bacteroidota</taxon>
        <taxon>Sphingobacteriia</taxon>
        <taxon>Sphingobacteriales</taxon>
        <taxon>Sphingobacteriaceae</taxon>
        <taxon>Mucilaginibacter</taxon>
    </lineage>
</organism>
<keyword evidence="1" id="KW-1133">Transmembrane helix</keyword>